<evidence type="ECO:0000313" key="2">
    <source>
        <dbReference type="Proteomes" id="UP001499854"/>
    </source>
</evidence>
<proteinExistence type="predicted"/>
<dbReference type="RefSeq" id="WP_344659303.1">
    <property type="nucleotide sequence ID" value="NZ_BAAAQM010000027.1"/>
</dbReference>
<name>A0ABN2S5Q1_9ACTN</name>
<dbReference type="InterPro" id="IPR014710">
    <property type="entry name" value="RmlC-like_jellyroll"/>
</dbReference>
<protein>
    <recommendedName>
        <fullName evidence="3">Cupin 2 conserved barrel domain protein</fullName>
    </recommendedName>
</protein>
<dbReference type="InterPro" id="IPR011051">
    <property type="entry name" value="RmlC_Cupin_sf"/>
</dbReference>
<dbReference type="EMBL" id="BAAAQM010000027">
    <property type="protein sequence ID" value="GAA1980817.1"/>
    <property type="molecule type" value="Genomic_DNA"/>
</dbReference>
<accession>A0ABN2S5Q1</accession>
<dbReference type="Gene3D" id="2.60.120.10">
    <property type="entry name" value="Jelly Rolls"/>
    <property type="match status" value="1"/>
</dbReference>
<reference evidence="1 2" key="1">
    <citation type="journal article" date="2019" name="Int. J. Syst. Evol. Microbiol.">
        <title>The Global Catalogue of Microorganisms (GCM) 10K type strain sequencing project: providing services to taxonomists for standard genome sequencing and annotation.</title>
        <authorList>
            <consortium name="The Broad Institute Genomics Platform"/>
            <consortium name="The Broad Institute Genome Sequencing Center for Infectious Disease"/>
            <person name="Wu L."/>
            <person name="Ma J."/>
        </authorList>
    </citation>
    <scope>NUCLEOTIDE SEQUENCE [LARGE SCALE GENOMIC DNA]</scope>
    <source>
        <strain evidence="1 2">JCM 16013</strain>
    </source>
</reference>
<organism evidence="1 2">
    <name type="scientific">Catenulispora subtropica</name>
    <dbReference type="NCBI Taxonomy" id="450798"/>
    <lineage>
        <taxon>Bacteria</taxon>
        <taxon>Bacillati</taxon>
        <taxon>Actinomycetota</taxon>
        <taxon>Actinomycetes</taxon>
        <taxon>Catenulisporales</taxon>
        <taxon>Catenulisporaceae</taxon>
        <taxon>Catenulispora</taxon>
    </lineage>
</organism>
<dbReference type="SUPFAM" id="SSF51182">
    <property type="entry name" value="RmlC-like cupins"/>
    <property type="match status" value="1"/>
</dbReference>
<comment type="caution">
    <text evidence="1">The sequence shown here is derived from an EMBL/GenBank/DDBJ whole genome shotgun (WGS) entry which is preliminary data.</text>
</comment>
<evidence type="ECO:0008006" key="3">
    <source>
        <dbReference type="Google" id="ProtNLM"/>
    </source>
</evidence>
<dbReference type="Proteomes" id="UP001499854">
    <property type="component" value="Unassembled WGS sequence"/>
</dbReference>
<keyword evidence="2" id="KW-1185">Reference proteome</keyword>
<gene>
    <name evidence="1" type="ORF">GCM10009838_47520</name>
</gene>
<evidence type="ECO:0000313" key="1">
    <source>
        <dbReference type="EMBL" id="GAA1980817.1"/>
    </source>
</evidence>
<sequence>MTDAPSTTVTYTRIETTTDGGSRFSDGELALDPRIVTTGVPPMLVGALPSAAGAAYVRSDGFDSVPHPAPAVQWVVMLRGTIEVTTSGGEVRWFSPGDLVLAADVTGVGHRTAGVGDGPFECLFVPA</sequence>